<evidence type="ECO:0000313" key="2">
    <source>
        <dbReference type="Proteomes" id="UP001215280"/>
    </source>
</evidence>
<organism evidence="1 2">
    <name type="scientific">Mycena maculata</name>
    <dbReference type="NCBI Taxonomy" id="230809"/>
    <lineage>
        <taxon>Eukaryota</taxon>
        <taxon>Fungi</taxon>
        <taxon>Dikarya</taxon>
        <taxon>Basidiomycota</taxon>
        <taxon>Agaricomycotina</taxon>
        <taxon>Agaricomycetes</taxon>
        <taxon>Agaricomycetidae</taxon>
        <taxon>Agaricales</taxon>
        <taxon>Marasmiineae</taxon>
        <taxon>Mycenaceae</taxon>
        <taxon>Mycena</taxon>
    </lineage>
</organism>
<name>A0AAD7NQ07_9AGAR</name>
<accession>A0AAD7NQ07</accession>
<evidence type="ECO:0000313" key="1">
    <source>
        <dbReference type="EMBL" id="KAJ7769579.1"/>
    </source>
</evidence>
<gene>
    <name evidence="1" type="ORF">DFH07DRAFT_281155</name>
</gene>
<reference evidence="1" key="1">
    <citation type="submission" date="2023-03" db="EMBL/GenBank/DDBJ databases">
        <title>Massive genome expansion in bonnet fungi (Mycena s.s.) driven by repeated elements and novel gene families across ecological guilds.</title>
        <authorList>
            <consortium name="Lawrence Berkeley National Laboratory"/>
            <person name="Harder C.B."/>
            <person name="Miyauchi S."/>
            <person name="Viragh M."/>
            <person name="Kuo A."/>
            <person name="Thoen E."/>
            <person name="Andreopoulos B."/>
            <person name="Lu D."/>
            <person name="Skrede I."/>
            <person name="Drula E."/>
            <person name="Henrissat B."/>
            <person name="Morin E."/>
            <person name="Kohler A."/>
            <person name="Barry K."/>
            <person name="LaButti K."/>
            <person name="Morin E."/>
            <person name="Salamov A."/>
            <person name="Lipzen A."/>
            <person name="Mereny Z."/>
            <person name="Hegedus B."/>
            <person name="Baldrian P."/>
            <person name="Stursova M."/>
            <person name="Weitz H."/>
            <person name="Taylor A."/>
            <person name="Grigoriev I.V."/>
            <person name="Nagy L.G."/>
            <person name="Martin F."/>
            <person name="Kauserud H."/>
        </authorList>
    </citation>
    <scope>NUCLEOTIDE SEQUENCE</scope>
    <source>
        <strain evidence="1">CBHHK188m</strain>
    </source>
</reference>
<sequence>MTHDRHFSHTPRHFLPFLNSGVSALHNLFLRICPPWFLPAPLISANTRNLSPPSVFVPSSATHSPNFYVQCAAQTSFSAQFVRFRVDCFRNPPKQHAKPTGRCRSLPVALFSCAACGLGRPTRPTIRITRAIRLRRRLRTCRCTGTGTHQSIDGDPRIVHRNLSAFSSTGEQTPSTPSVHGGRILSVFPGPPLPLPVPCLVPLSIIFSTRFPIVDLRRQN</sequence>
<keyword evidence="2" id="KW-1185">Reference proteome</keyword>
<protein>
    <submittedName>
        <fullName evidence="1">Uncharacterized protein</fullName>
    </submittedName>
</protein>
<dbReference type="Proteomes" id="UP001215280">
    <property type="component" value="Unassembled WGS sequence"/>
</dbReference>
<comment type="caution">
    <text evidence="1">The sequence shown here is derived from an EMBL/GenBank/DDBJ whole genome shotgun (WGS) entry which is preliminary data.</text>
</comment>
<proteinExistence type="predicted"/>
<dbReference type="AlphaFoldDB" id="A0AAD7NQ07"/>
<dbReference type="EMBL" id="JARJLG010000025">
    <property type="protein sequence ID" value="KAJ7769579.1"/>
    <property type="molecule type" value="Genomic_DNA"/>
</dbReference>